<dbReference type="PANTHER" id="PTHR33841">
    <property type="entry name" value="DNA METHYLTRANSFERASE YEEA-RELATED"/>
    <property type="match status" value="1"/>
</dbReference>
<dbReference type="GO" id="GO:0032259">
    <property type="term" value="P:methylation"/>
    <property type="evidence" value="ECO:0007669"/>
    <property type="project" value="UniProtKB-KW"/>
</dbReference>
<proteinExistence type="predicted"/>
<organism evidence="7 8">
    <name type="scientific">Haloferax sulfurifontis</name>
    <dbReference type="NCBI Taxonomy" id="255616"/>
    <lineage>
        <taxon>Archaea</taxon>
        <taxon>Methanobacteriati</taxon>
        <taxon>Methanobacteriota</taxon>
        <taxon>Stenosarchaea group</taxon>
        <taxon>Halobacteria</taxon>
        <taxon>Halobacteriales</taxon>
        <taxon>Haloferacaceae</taxon>
        <taxon>Haloferax</taxon>
    </lineage>
</organism>
<keyword evidence="4" id="KW-0680">Restriction system</keyword>
<dbReference type="GO" id="GO:0009307">
    <property type="term" value="P:DNA restriction-modification system"/>
    <property type="evidence" value="ECO:0007669"/>
    <property type="project" value="UniProtKB-KW"/>
</dbReference>
<dbReference type="PRINTS" id="PR00507">
    <property type="entry name" value="N12N6MTFRASE"/>
</dbReference>
<keyword evidence="3" id="KW-0949">S-adenosyl-L-methionine</keyword>
<dbReference type="Pfam" id="PF02384">
    <property type="entry name" value="N6_Mtase"/>
    <property type="match status" value="1"/>
</dbReference>
<dbReference type="CDD" id="cd02440">
    <property type="entry name" value="AdoMet_MTases"/>
    <property type="match status" value="1"/>
</dbReference>
<evidence type="ECO:0000313" key="8">
    <source>
        <dbReference type="Proteomes" id="UP000646833"/>
    </source>
</evidence>
<dbReference type="InterPro" id="IPR029063">
    <property type="entry name" value="SAM-dependent_MTases_sf"/>
</dbReference>
<dbReference type="InterPro" id="IPR050953">
    <property type="entry name" value="N4_N6_ade-DNA_methylase"/>
</dbReference>
<dbReference type="AlphaFoldDB" id="A0A830DPU5"/>
<name>A0A830DPU5_9EURY</name>
<dbReference type="GO" id="GO:0009007">
    <property type="term" value="F:site-specific DNA-methyltransferase (adenine-specific) activity"/>
    <property type="evidence" value="ECO:0007669"/>
    <property type="project" value="UniProtKB-EC"/>
</dbReference>
<keyword evidence="2 7" id="KW-0808">Transferase</keyword>
<dbReference type="PANTHER" id="PTHR33841:SF5">
    <property type="entry name" value="DNA METHYLASE (MODIFICATION METHYLASE) (METHYLTRANSFERASE)-RELATED"/>
    <property type="match status" value="1"/>
</dbReference>
<dbReference type="InterPro" id="IPR003356">
    <property type="entry name" value="DNA_methylase_A-5"/>
</dbReference>
<dbReference type="SUPFAM" id="SSF53335">
    <property type="entry name" value="S-adenosyl-L-methionine-dependent methyltransferases"/>
    <property type="match status" value="1"/>
</dbReference>
<reference evidence="7" key="1">
    <citation type="journal article" date="2014" name="Int. J. Syst. Evol. Microbiol.">
        <title>Complete genome sequence of Corynebacterium casei LMG S-19264T (=DSM 44701T), isolated from a smear-ripened cheese.</title>
        <authorList>
            <consortium name="US DOE Joint Genome Institute (JGI-PGF)"/>
            <person name="Walter F."/>
            <person name="Albersmeier A."/>
            <person name="Kalinowski J."/>
            <person name="Ruckert C."/>
        </authorList>
    </citation>
    <scope>NUCLEOTIDE SEQUENCE</scope>
    <source>
        <strain evidence="7">CCM 7217</strain>
    </source>
</reference>
<sequence>MASEQKQRGQTYTPESVSSFLVEWAVRDSSDTVLEPSVGEGRFVFDAYDRLLDLGASEDAARGQIYGADIDEEAVETLQESAREQTGAEFPHVGVENIFEADFPEVDALVGNPPYVIRHRFENAENVIEQFSNEYNFSDQSDLYVYFLLQATEFLAPGGKMAMIVSNSWMKRKYGEEFKRFLLNEFYVHGLIGFQERVFDDLANAVCILAEKRENTIRMPATNDVRFVQADSTDIFDGSGSKSLDDLTDTAVQAARVPQRALGPEDYWDIWLRAPDVFEAIKGSEDFVPLSEFATPMIGVQTLAKDFYIIEENDAARDDIEDEYLRPIAYSSRDHQSPVVRAEDCSYRVFWCPTSKEELAGTAALEYIEAAENRTVEKRYSDETYDGLHNKTRIRNASRDPWYDLTDEAVSRLPSEILLPRRVYQNYTAVWNADAVVPNENFLATTVKDERYLKPLLAYLNSHLGELCLRLAGQVYGGGVCDLNVSSSKTIQTLDLAARTDDELETLVDAFDEFVESEDRSVLDEAVYSVLGFSDVEREEIREALDLAIDESLSKGS</sequence>
<dbReference type="GO" id="GO:0003677">
    <property type="term" value="F:DNA binding"/>
    <property type="evidence" value="ECO:0007669"/>
    <property type="project" value="InterPro"/>
</dbReference>
<feature type="domain" description="DNA methylase adenine-specific" evidence="5">
    <location>
        <begin position="3"/>
        <end position="238"/>
    </location>
</feature>
<evidence type="ECO:0000256" key="4">
    <source>
        <dbReference type="ARBA" id="ARBA00022747"/>
    </source>
</evidence>
<dbReference type="EMBL" id="BMCI01000002">
    <property type="protein sequence ID" value="GGC49818.1"/>
    <property type="molecule type" value="Genomic_DNA"/>
</dbReference>
<dbReference type="Pfam" id="PF22837">
    <property type="entry name" value="M_Eco57I_C"/>
    <property type="match status" value="1"/>
</dbReference>
<protein>
    <submittedName>
        <fullName evidence="7">Methyltransferase</fullName>
    </submittedName>
</protein>
<dbReference type="InterPro" id="IPR002052">
    <property type="entry name" value="DNA_methylase_N6_adenine_CS"/>
</dbReference>
<evidence type="ECO:0000259" key="5">
    <source>
        <dbReference type="Pfam" id="PF02384"/>
    </source>
</evidence>
<dbReference type="Gene3D" id="3.40.50.150">
    <property type="entry name" value="Vaccinia Virus protein VP39"/>
    <property type="match status" value="1"/>
</dbReference>
<evidence type="ECO:0000256" key="1">
    <source>
        <dbReference type="ARBA" id="ARBA00022603"/>
    </source>
</evidence>
<keyword evidence="1 7" id="KW-0489">Methyltransferase</keyword>
<evidence type="ECO:0000313" key="7">
    <source>
        <dbReference type="EMBL" id="GGC49818.1"/>
    </source>
</evidence>
<dbReference type="GO" id="GO:0008170">
    <property type="term" value="F:N-methyltransferase activity"/>
    <property type="evidence" value="ECO:0007669"/>
    <property type="project" value="InterPro"/>
</dbReference>
<evidence type="ECO:0000256" key="3">
    <source>
        <dbReference type="ARBA" id="ARBA00022691"/>
    </source>
</evidence>
<accession>A0A830DPU5</accession>
<feature type="domain" description="Type II methyltransferase M.Eco57I C-terminal" evidence="6">
    <location>
        <begin position="276"/>
        <end position="518"/>
    </location>
</feature>
<evidence type="ECO:0000256" key="2">
    <source>
        <dbReference type="ARBA" id="ARBA00022679"/>
    </source>
</evidence>
<dbReference type="PROSITE" id="PS00092">
    <property type="entry name" value="N6_MTASE"/>
    <property type="match status" value="1"/>
</dbReference>
<gene>
    <name evidence="7" type="ORF">GCM10007209_09370</name>
</gene>
<dbReference type="InterPro" id="IPR054520">
    <property type="entry name" value="M_Eco57I_C"/>
</dbReference>
<dbReference type="Proteomes" id="UP000646833">
    <property type="component" value="Unassembled WGS sequence"/>
</dbReference>
<reference evidence="7" key="2">
    <citation type="submission" date="2020-09" db="EMBL/GenBank/DDBJ databases">
        <authorList>
            <person name="Sun Q."/>
            <person name="Sedlacek I."/>
        </authorList>
    </citation>
    <scope>NUCLEOTIDE SEQUENCE</scope>
    <source>
        <strain evidence="7">CCM 7217</strain>
    </source>
</reference>
<comment type="caution">
    <text evidence="7">The sequence shown here is derived from an EMBL/GenBank/DDBJ whole genome shotgun (WGS) entry which is preliminary data.</text>
</comment>
<evidence type="ECO:0000259" key="6">
    <source>
        <dbReference type="Pfam" id="PF22837"/>
    </source>
</evidence>